<dbReference type="PANTHER" id="PTHR30086:SF20">
    <property type="entry name" value="ARGININE EXPORTER PROTEIN ARGO-RELATED"/>
    <property type="match status" value="1"/>
</dbReference>
<gene>
    <name evidence="7" type="ORF">SAMN05444277_101803</name>
</gene>
<accession>A0A1I5SK16</accession>
<dbReference type="GO" id="GO:0005886">
    <property type="term" value="C:plasma membrane"/>
    <property type="evidence" value="ECO:0007669"/>
    <property type="project" value="UniProtKB-SubCell"/>
</dbReference>
<reference evidence="7 8" key="1">
    <citation type="submission" date="2016-10" db="EMBL/GenBank/DDBJ databases">
        <authorList>
            <person name="de Groot N.N."/>
        </authorList>
    </citation>
    <scope>NUCLEOTIDE SEQUENCE [LARGE SCALE GENOMIC DNA]</scope>
    <source>
        <strain evidence="7 8">DSM 28286</strain>
    </source>
</reference>
<keyword evidence="3 6" id="KW-0812">Transmembrane</keyword>
<sequence>MFEALVKGLILGLLLSVSVGPVIFSILKQSLNNGHRGGYAFIAGVSVSDVLIVIICNMFTRLFDTMLEHELIIGIAGSSLLVALGIYNFFFRKVQVENGMLTTNNLRTHHLAGIFFSGFFMNALNPGALLFWFATTATITADSKLVEHPDQYRVVVFLTTLAFNLAADTTKVLLANKIRLKLTPHNIHIINRISGVILAGFGIAIVVTMLIRNAHAGNL</sequence>
<feature type="transmembrane region" description="Helical" evidence="6">
    <location>
        <begin position="111"/>
        <end position="134"/>
    </location>
</feature>
<evidence type="ECO:0000313" key="8">
    <source>
        <dbReference type="Proteomes" id="UP000199031"/>
    </source>
</evidence>
<evidence type="ECO:0000256" key="5">
    <source>
        <dbReference type="ARBA" id="ARBA00023136"/>
    </source>
</evidence>
<dbReference type="Pfam" id="PF01810">
    <property type="entry name" value="LysE"/>
    <property type="match status" value="1"/>
</dbReference>
<feature type="transmembrane region" description="Helical" evidence="6">
    <location>
        <begin position="72"/>
        <end position="90"/>
    </location>
</feature>
<feature type="transmembrane region" description="Helical" evidence="6">
    <location>
        <begin position="154"/>
        <end position="174"/>
    </location>
</feature>
<dbReference type="STRING" id="1465490.SAMN05444277_101803"/>
<proteinExistence type="predicted"/>
<evidence type="ECO:0000256" key="2">
    <source>
        <dbReference type="ARBA" id="ARBA00022475"/>
    </source>
</evidence>
<dbReference type="AlphaFoldDB" id="A0A1I5SK16"/>
<feature type="transmembrane region" description="Helical" evidence="6">
    <location>
        <begin position="39"/>
        <end position="60"/>
    </location>
</feature>
<organism evidence="7 8">
    <name type="scientific">Parafilimonas terrae</name>
    <dbReference type="NCBI Taxonomy" id="1465490"/>
    <lineage>
        <taxon>Bacteria</taxon>
        <taxon>Pseudomonadati</taxon>
        <taxon>Bacteroidota</taxon>
        <taxon>Chitinophagia</taxon>
        <taxon>Chitinophagales</taxon>
        <taxon>Chitinophagaceae</taxon>
        <taxon>Parafilimonas</taxon>
    </lineage>
</organism>
<dbReference type="InterPro" id="IPR001123">
    <property type="entry name" value="LeuE-type"/>
</dbReference>
<evidence type="ECO:0000256" key="6">
    <source>
        <dbReference type="SAM" id="Phobius"/>
    </source>
</evidence>
<dbReference type="EMBL" id="FOXQ01000001">
    <property type="protein sequence ID" value="SFP71090.1"/>
    <property type="molecule type" value="Genomic_DNA"/>
</dbReference>
<dbReference type="GO" id="GO:0015171">
    <property type="term" value="F:amino acid transmembrane transporter activity"/>
    <property type="evidence" value="ECO:0007669"/>
    <property type="project" value="TreeGrafter"/>
</dbReference>
<dbReference type="RefSeq" id="WP_245751209.1">
    <property type="nucleotide sequence ID" value="NZ_FOXQ01000001.1"/>
</dbReference>
<feature type="transmembrane region" description="Helical" evidence="6">
    <location>
        <begin position="195"/>
        <end position="214"/>
    </location>
</feature>
<name>A0A1I5SK16_9BACT</name>
<evidence type="ECO:0000256" key="4">
    <source>
        <dbReference type="ARBA" id="ARBA00022989"/>
    </source>
</evidence>
<feature type="transmembrane region" description="Helical" evidence="6">
    <location>
        <begin position="6"/>
        <end position="27"/>
    </location>
</feature>
<comment type="subcellular location">
    <subcellularLocation>
        <location evidence="1">Cell membrane</location>
        <topology evidence="1">Multi-pass membrane protein</topology>
    </subcellularLocation>
</comment>
<keyword evidence="8" id="KW-1185">Reference proteome</keyword>
<keyword evidence="4 6" id="KW-1133">Transmembrane helix</keyword>
<evidence type="ECO:0000256" key="1">
    <source>
        <dbReference type="ARBA" id="ARBA00004651"/>
    </source>
</evidence>
<protein>
    <submittedName>
        <fullName evidence="7">Threonine/homoserine/homoserine lactone efflux protein</fullName>
    </submittedName>
</protein>
<keyword evidence="5 6" id="KW-0472">Membrane</keyword>
<dbReference type="Proteomes" id="UP000199031">
    <property type="component" value="Unassembled WGS sequence"/>
</dbReference>
<evidence type="ECO:0000256" key="3">
    <source>
        <dbReference type="ARBA" id="ARBA00022692"/>
    </source>
</evidence>
<dbReference type="PANTHER" id="PTHR30086">
    <property type="entry name" value="ARGININE EXPORTER PROTEIN ARGO"/>
    <property type="match status" value="1"/>
</dbReference>
<keyword evidence="2" id="KW-1003">Cell membrane</keyword>
<evidence type="ECO:0000313" key="7">
    <source>
        <dbReference type="EMBL" id="SFP71090.1"/>
    </source>
</evidence>